<proteinExistence type="predicted"/>
<evidence type="ECO:0000256" key="1">
    <source>
        <dbReference type="SAM" id="MobiDB-lite"/>
    </source>
</evidence>
<dbReference type="Pfam" id="PF14474">
    <property type="entry name" value="RTC4"/>
    <property type="match status" value="1"/>
</dbReference>
<feature type="region of interest" description="Disordered" evidence="1">
    <location>
        <begin position="89"/>
        <end position="116"/>
    </location>
</feature>
<organism evidence="3 4">
    <name type="scientific">Paxillus rubicundulus Ve08.2h10</name>
    <dbReference type="NCBI Taxonomy" id="930991"/>
    <lineage>
        <taxon>Eukaryota</taxon>
        <taxon>Fungi</taxon>
        <taxon>Dikarya</taxon>
        <taxon>Basidiomycota</taxon>
        <taxon>Agaricomycotina</taxon>
        <taxon>Agaricomycetes</taxon>
        <taxon>Agaricomycetidae</taxon>
        <taxon>Boletales</taxon>
        <taxon>Paxilineae</taxon>
        <taxon>Paxillaceae</taxon>
        <taxon>Paxillus</taxon>
    </lineage>
</organism>
<dbReference type="EMBL" id="KN827677">
    <property type="protein sequence ID" value="KIK76094.1"/>
    <property type="molecule type" value="Genomic_DNA"/>
</dbReference>
<dbReference type="HOGENOM" id="CLU_1865775_0_0_1"/>
<dbReference type="InParanoid" id="A0A0D0D790"/>
<dbReference type="Proteomes" id="UP000054538">
    <property type="component" value="Unassembled WGS sequence"/>
</dbReference>
<dbReference type="InterPro" id="IPR028094">
    <property type="entry name" value="RTC4_C"/>
</dbReference>
<evidence type="ECO:0000313" key="4">
    <source>
        <dbReference type="Proteomes" id="UP000054538"/>
    </source>
</evidence>
<evidence type="ECO:0000259" key="2">
    <source>
        <dbReference type="Pfam" id="PF14474"/>
    </source>
</evidence>
<accession>A0A0D0D790</accession>
<reference evidence="4" key="2">
    <citation type="submission" date="2015-01" db="EMBL/GenBank/DDBJ databases">
        <title>Evolutionary Origins and Diversification of the Mycorrhizal Mutualists.</title>
        <authorList>
            <consortium name="DOE Joint Genome Institute"/>
            <consortium name="Mycorrhizal Genomics Consortium"/>
            <person name="Kohler A."/>
            <person name="Kuo A."/>
            <person name="Nagy L.G."/>
            <person name="Floudas D."/>
            <person name="Copeland A."/>
            <person name="Barry K.W."/>
            <person name="Cichocki N."/>
            <person name="Veneault-Fourrey C."/>
            <person name="LaButti K."/>
            <person name="Lindquist E.A."/>
            <person name="Lipzen A."/>
            <person name="Lundell T."/>
            <person name="Morin E."/>
            <person name="Murat C."/>
            <person name="Riley R."/>
            <person name="Ohm R."/>
            <person name="Sun H."/>
            <person name="Tunlid A."/>
            <person name="Henrissat B."/>
            <person name="Grigoriev I.V."/>
            <person name="Hibbett D.S."/>
            <person name="Martin F."/>
        </authorList>
    </citation>
    <scope>NUCLEOTIDE SEQUENCE [LARGE SCALE GENOMIC DNA]</scope>
    <source>
        <strain evidence="4">Ve08.2h10</strain>
    </source>
</reference>
<feature type="compositionally biased region" description="Low complexity" evidence="1">
    <location>
        <begin position="98"/>
        <end position="109"/>
    </location>
</feature>
<name>A0A0D0D790_9AGAM</name>
<evidence type="ECO:0000313" key="3">
    <source>
        <dbReference type="EMBL" id="KIK76094.1"/>
    </source>
</evidence>
<feature type="domain" description="Restriction of telomere capping protein 4 C-terminal" evidence="2">
    <location>
        <begin position="12"/>
        <end position="62"/>
    </location>
</feature>
<sequence>MRATVLHFVKAASTSPQIYALITVEQFAHFVLIPNVACNLISQDCGTSFNEAYEEMLVSADVDQVLQRLEDTGEDTEIYNPTMTAVRLGRNSGESKGKAGATTTDAGKTGTSGGRGVVRPTPVARLKIKVWTVRCII</sequence>
<dbReference type="OrthoDB" id="3269466at2759"/>
<dbReference type="AlphaFoldDB" id="A0A0D0D790"/>
<keyword evidence="4" id="KW-1185">Reference proteome</keyword>
<gene>
    <name evidence="3" type="ORF">PAXRUDRAFT_448505</name>
</gene>
<reference evidence="3 4" key="1">
    <citation type="submission" date="2014-04" db="EMBL/GenBank/DDBJ databases">
        <authorList>
            <consortium name="DOE Joint Genome Institute"/>
            <person name="Kuo A."/>
            <person name="Kohler A."/>
            <person name="Jargeat P."/>
            <person name="Nagy L.G."/>
            <person name="Floudas D."/>
            <person name="Copeland A."/>
            <person name="Barry K.W."/>
            <person name="Cichocki N."/>
            <person name="Veneault-Fourrey C."/>
            <person name="LaButti K."/>
            <person name="Lindquist E.A."/>
            <person name="Lipzen A."/>
            <person name="Lundell T."/>
            <person name="Morin E."/>
            <person name="Murat C."/>
            <person name="Sun H."/>
            <person name="Tunlid A."/>
            <person name="Henrissat B."/>
            <person name="Grigoriev I.V."/>
            <person name="Hibbett D.S."/>
            <person name="Martin F."/>
            <person name="Nordberg H.P."/>
            <person name="Cantor M.N."/>
            <person name="Hua S.X."/>
        </authorList>
    </citation>
    <scope>NUCLEOTIDE SEQUENCE [LARGE SCALE GENOMIC DNA]</scope>
    <source>
        <strain evidence="3 4">Ve08.2h10</strain>
    </source>
</reference>
<protein>
    <recommendedName>
        <fullName evidence="2">Restriction of telomere capping protein 4 C-terminal domain-containing protein</fullName>
    </recommendedName>
</protein>